<sequence length="208" mass="23863">MGKSTGPSCKVCRREGMKLFFKSQRCVSEKCAFGRRSFAPGQHGKARVKLSDYGLQLREKQKVKKVYGVLERQFRLYFQRATRIKGVTGHILLSMLERRLDNVVFRLRMSPTRQQARQMVCHGRVCVNGKKVDIPSYQVGLNARINLKLDEAGIKKVRECLEASKDQSIPPWLNLNETDLTGSVVKLPQRDDIQLPIKEQLIVELYSK</sequence>
<evidence type="ECO:0000259" key="10">
    <source>
        <dbReference type="SMART" id="SM01390"/>
    </source>
</evidence>
<evidence type="ECO:0000256" key="2">
    <source>
        <dbReference type="ARBA" id="ARBA00022730"/>
    </source>
</evidence>
<dbReference type="GO" id="GO:0042274">
    <property type="term" value="P:ribosomal small subunit biogenesis"/>
    <property type="evidence" value="ECO:0007669"/>
    <property type="project" value="TreeGrafter"/>
</dbReference>
<gene>
    <name evidence="7" type="primary">rpsD</name>
    <name evidence="11" type="ORF">COW11_01655</name>
</gene>
<keyword evidence="3 7" id="KW-0694">RNA-binding</keyword>
<dbReference type="InterPro" id="IPR005709">
    <property type="entry name" value="Ribosomal_uS4_bac-type"/>
</dbReference>
<comment type="function">
    <text evidence="7">With S5 and S12 plays an important role in translational accuracy.</text>
</comment>
<dbReference type="SMART" id="SM00363">
    <property type="entry name" value="S4"/>
    <property type="match status" value="1"/>
</dbReference>
<comment type="subunit">
    <text evidence="7">Part of the 30S ribosomal subunit. Contacts protein S5. The interaction surface between S4 and S5 is involved in control of translational fidelity.</text>
</comment>
<dbReference type="Pfam" id="PF00163">
    <property type="entry name" value="Ribosomal_S4"/>
    <property type="match status" value="1"/>
</dbReference>
<dbReference type="Gene3D" id="3.10.290.10">
    <property type="entry name" value="RNA-binding S4 domain"/>
    <property type="match status" value="1"/>
</dbReference>
<comment type="similarity">
    <text evidence="1 7 8">Belongs to the universal ribosomal protein uS4 family.</text>
</comment>
<dbReference type="InterPro" id="IPR001912">
    <property type="entry name" value="Ribosomal_uS4_N"/>
</dbReference>
<dbReference type="Pfam" id="PF01479">
    <property type="entry name" value="S4"/>
    <property type="match status" value="1"/>
</dbReference>
<reference evidence="11 12" key="1">
    <citation type="submission" date="2017-09" db="EMBL/GenBank/DDBJ databases">
        <title>Depth-based differentiation of microbial function through sediment-hosted aquifers and enrichment of novel symbionts in the deep terrestrial subsurface.</title>
        <authorList>
            <person name="Probst A.J."/>
            <person name="Ladd B."/>
            <person name="Jarett J.K."/>
            <person name="Geller-Mcgrath D.E."/>
            <person name="Sieber C.M."/>
            <person name="Emerson J.B."/>
            <person name="Anantharaman K."/>
            <person name="Thomas B.C."/>
            <person name="Malmstrom R."/>
            <person name="Stieglmeier M."/>
            <person name="Klingl A."/>
            <person name="Woyke T."/>
            <person name="Ryan C.M."/>
            <person name="Banfield J.F."/>
        </authorList>
    </citation>
    <scope>NUCLEOTIDE SEQUENCE [LARGE SCALE GENOMIC DNA]</scope>
    <source>
        <strain evidence="11">CG12_big_fil_rev_8_21_14_0_65_43_15</strain>
    </source>
</reference>
<dbReference type="CDD" id="cd00165">
    <property type="entry name" value="S4"/>
    <property type="match status" value="1"/>
</dbReference>
<dbReference type="PROSITE" id="PS50889">
    <property type="entry name" value="S4"/>
    <property type="match status" value="1"/>
</dbReference>
<evidence type="ECO:0000259" key="9">
    <source>
        <dbReference type="SMART" id="SM00363"/>
    </source>
</evidence>
<dbReference type="AlphaFoldDB" id="A0A2J0LMB2"/>
<evidence type="ECO:0000256" key="7">
    <source>
        <dbReference type="HAMAP-Rule" id="MF_01306"/>
    </source>
</evidence>
<comment type="caution">
    <text evidence="11">The sequence shown here is derived from an EMBL/GenBank/DDBJ whole genome shotgun (WGS) entry which is preliminary data.</text>
</comment>
<evidence type="ECO:0000256" key="5">
    <source>
        <dbReference type="ARBA" id="ARBA00023274"/>
    </source>
</evidence>
<keyword evidence="4 7" id="KW-0689">Ribosomal protein</keyword>
<dbReference type="FunFam" id="1.10.1050.10:FF:000001">
    <property type="entry name" value="30S ribosomal protein S4"/>
    <property type="match status" value="1"/>
</dbReference>
<dbReference type="GO" id="GO:0015935">
    <property type="term" value="C:small ribosomal subunit"/>
    <property type="evidence" value="ECO:0007669"/>
    <property type="project" value="InterPro"/>
</dbReference>
<dbReference type="NCBIfam" id="NF003717">
    <property type="entry name" value="PRK05327.1"/>
    <property type="match status" value="1"/>
</dbReference>
<dbReference type="NCBIfam" id="TIGR01017">
    <property type="entry name" value="rpsD_bact"/>
    <property type="match status" value="1"/>
</dbReference>
<evidence type="ECO:0000313" key="12">
    <source>
        <dbReference type="Proteomes" id="UP000231267"/>
    </source>
</evidence>
<organism evidence="11 12">
    <name type="scientific">Candidatus Taenaricola geysiri</name>
    <dbReference type="NCBI Taxonomy" id="1974752"/>
    <lineage>
        <taxon>Bacteria</taxon>
        <taxon>Pseudomonadati</taxon>
        <taxon>Candidatus Omnitrophota</taxon>
        <taxon>Candidatus Taenaricola</taxon>
    </lineage>
</organism>
<evidence type="ECO:0000313" key="11">
    <source>
        <dbReference type="EMBL" id="PIW66733.1"/>
    </source>
</evidence>
<dbReference type="PANTHER" id="PTHR11831:SF4">
    <property type="entry name" value="SMALL RIBOSOMAL SUBUNIT PROTEIN US4M"/>
    <property type="match status" value="1"/>
</dbReference>
<dbReference type="GO" id="GO:0019843">
    <property type="term" value="F:rRNA binding"/>
    <property type="evidence" value="ECO:0007669"/>
    <property type="project" value="UniProtKB-UniRule"/>
</dbReference>
<evidence type="ECO:0000256" key="4">
    <source>
        <dbReference type="ARBA" id="ARBA00022980"/>
    </source>
</evidence>
<dbReference type="PROSITE" id="PS00632">
    <property type="entry name" value="RIBOSOMAL_S4"/>
    <property type="match status" value="1"/>
</dbReference>
<dbReference type="PANTHER" id="PTHR11831">
    <property type="entry name" value="30S 40S RIBOSOMAL PROTEIN"/>
    <property type="match status" value="1"/>
</dbReference>
<dbReference type="InterPro" id="IPR022801">
    <property type="entry name" value="Ribosomal_uS4"/>
</dbReference>
<dbReference type="EMBL" id="PFGP01000031">
    <property type="protein sequence ID" value="PIW66733.1"/>
    <property type="molecule type" value="Genomic_DNA"/>
</dbReference>
<dbReference type="SUPFAM" id="SSF55174">
    <property type="entry name" value="Alpha-L RNA-binding motif"/>
    <property type="match status" value="1"/>
</dbReference>
<name>A0A2J0LMB2_9BACT</name>
<evidence type="ECO:0000256" key="1">
    <source>
        <dbReference type="ARBA" id="ARBA00007465"/>
    </source>
</evidence>
<protein>
    <recommendedName>
        <fullName evidence="6 7">Small ribosomal subunit protein uS4</fullName>
    </recommendedName>
</protein>
<accession>A0A2J0LMB2</accession>
<keyword evidence="5 7" id="KW-0687">Ribonucleoprotein</keyword>
<feature type="domain" description="RNA-binding S4" evidence="9">
    <location>
        <begin position="98"/>
        <end position="158"/>
    </location>
</feature>
<evidence type="ECO:0000256" key="8">
    <source>
        <dbReference type="RuleBase" id="RU003699"/>
    </source>
</evidence>
<dbReference type="SMART" id="SM01390">
    <property type="entry name" value="Ribosomal_S4"/>
    <property type="match status" value="1"/>
</dbReference>
<dbReference type="InterPro" id="IPR036986">
    <property type="entry name" value="S4_RNA-bd_sf"/>
</dbReference>
<dbReference type="FunFam" id="3.10.290.10:FF:000001">
    <property type="entry name" value="30S ribosomal protein S4"/>
    <property type="match status" value="1"/>
</dbReference>
<dbReference type="InterPro" id="IPR018079">
    <property type="entry name" value="Ribosomal_uS4_CS"/>
</dbReference>
<dbReference type="GO" id="GO:0003735">
    <property type="term" value="F:structural constituent of ribosome"/>
    <property type="evidence" value="ECO:0007669"/>
    <property type="project" value="InterPro"/>
</dbReference>
<evidence type="ECO:0000256" key="3">
    <source>
        <dbReference type="ARBA" id="ARBA00022884"/>
    </source>
</evidence>
<keyword evidence="2 7" id="KW-0699">rRNA-binding</keyword>
<dbReference type="InterPro" id="IPR002942">
    <property type="entry name" value="S4_RNA-bd"/>
</dbReference>
<dbReference type="Proteomes" id="UP000231267">
    <property type="component" value="Unassembled WGS sequence"/>
</dbReference>
<dbReference type="Gene3D" id="1.10.1050.10">
    <property type="entry name" value="Ribosomal Protein S4 Delta 41, Chain A, domain 1"/>
    <property type="match status" value="1"/>
</dbReference>
<evidence type="ECO:0000256" key="6">
    <source>
        <dbReference type="ARBA" id="ARBA00035254"/>
    </source>
</evidence>
<dbReference type="GO" id="GO:0006412">
    <property type="term" value="P:translation"/>
    <property type="evidence" value="ECO:0007669"/>
    <property type="project" value="UniProtKB-UniRule"/>
</dbReference>
<comment type="function">
    <text evidence="7">One of the primary rRNA binding proteins, it binds directly to 16S rRNA where it nucleates assembly of the body of the 30S subunit.</text>
</comment>
<feature type="domain" description="Small ribosomal subunit protein uS4 N-terminal" evidence="10">
    <location>
        <begin position="3"/>
        <end position="97"/>
    </location>
</feature>
<proteinExistence type="inferred from homology"/>
<dbReference type="HAMAP" id="MF_01306_B">
    <property type="entry name" value="Ribosomal_uS4_B"/>
    <property type="match status" value="1"/>
</dbReference>